<dbReference type="AlphaFoldDB" id="A0A0G1E7C9"/>
<organism evidence="1 2">
    <name type="scientific">Candidatus Daviesbacteria bacterium GW2011_GWA2_42_7</name>
    <dbReference type="NCBI Taxonomy" id="1618425"/>
    <lineage>
        <taxon>Bacteria</taxon>
        <taxon>Candidatus Daviesiibacteriota</taxon>
    </lineage>
</organism>
<reference evidence="1 2" key="1">
    <citation type="journal article" date="2015" name="Nature">
        <title>rRNA introns, odd ribosomes, and small enigmatic genomes across a large radiation of phyla.</title>
        <authorList>
            <person name="Brown C.T."/>
            <person name="Hug L.A."/>
            <person name="Thomas B.C."/>
            <person name="Sharon I."/>
            <person name="Castelle C.J."/>
            <person name="Singh A."/>
            <person name="Wilkins M.J."/>
            <person name="Williams K.H."/>
            <person name="Banfield J.F."/>
        </authorList>
    </citation>
    <scope>NUCLEOTIDE SEQUENCE [LARGE SCALE GENOMIC DNA]</scope>
</reference>
<accession>A0A0G1E7C9</accession>
<name>A0A0G1E7C9_9BACT</name>
<gene>
    <name evidence="1" type="ORF">UV41_C0022G0004</name>
</gene>
<evidence type="ECO:0000313" key="1">
    <source>
        <dbReference type="EMBL" id="KKS70463.1"/>
    </source>
</evidence>
<dbReference type="Proteomes" id="UP000034785">
    <property type="component" value="Unassembled WGS sequence"/>
</dbReference>
<sequence>MNKNILNMHLDILDNKRQKLLQKLLPIAKDFVLGGGTALALQLAHRKSFDFDFFSSVPIPKRLLEKLSQELSIQNIAVDTPDELTFFDSDDIKITFLYYPFKSYFEVLELENGLRIFPIKEIALQKAYTIGRRGEYRDYFDLYTILKRNDIKLNELILVAKKVYGGVFDEKLFLEQLVYFEDLLNFDIISASAAPLHTPEEVKQYFEKSVNNLL</sequence>
<comment type="caution">
    <text evidence="1">The sequence shown here is derived from an EMBL/GenBank/DDBJ whole genome shotgun (WGS) entry which is preliminary data.</text>
</comment>
<dbReference type="Pfam" id="PF08843">
    <property type="entry name" value="AbiEii"/>
    <property type="match status" value="1"/>
</dbReference>
<evidence type="ECO:0000313" key="2">
    <source>
        <dbReference type="Proteomes" id="UP000034785"/>
    </source>
</evidence>
<protein>
    <recommendedName>
        <fullName evidence="3">Nucleotidyl transferase AbiEii/AbiGii toxin family protein</fullName>
    </recommendedName>
</protein>
<dbReference type="InterPro" id="IPR014942">
    <property type="entry name" value="AbiEii"/>
</dbReference>
<evidence type="ECO:0008006" key="3">
    <source>
        <dbReference type="Google" id="ProtNLM"/>
    </source>
</evidence>
<proteinExistence type="predicted"/>
<dbReference type="EMBL" id="LCEJ01000022">
    <property type="protein sequence ID" value="KKS70463.1"/>
    <property type="molecule type" value="Genomic_DNA"/>
</dbReference>